<proteinExistence type="predicted"/>
<dbReference type="EMBL" id="JAPFFF010000011">
    <property type="protein sequence ID" value="KAK8877839.1"/>
    <property type="molecule type" value="Genomic_DNA"/>
</dbReference>
<dbReference type="Gene3D" id="3.40.50.11500">
    <property type="match status" value="1"/>
</dbReference>
<evidence type="ECO:0000259" key="1">
    <source>
        <dbReference type="SMART" id="SM00799"/>
    </source>
</evidence>
<accession>A0ABR2JJA6</accession>
<sequence>MLPFIQSPKEKLFEFFIQINLDKTYDNLFPTDYDLKEPMLDKVYRYCFPFPAESNRLLAFEETRCVNYFKDPFSKNDTYFFLYLQYEYKNKKEKKNDELVVHCIVSKYLYPRCLFAILQDYQENSNSDILSFYYNAKLNKTQFDTMIDKKDKDIPIYDGLSDESQIAYLHHFFISAYPTDYIPLLITFLIYDKPILVFSSSFNTLTHTVLSIASFFYPLNVMRLKVFPLLPYDYIDSEGKDSLILGIPTAMLKINLDKLEKDFILFNADEPYISNGAFEIPNEIFNEIDRLSQDLSHLCKYTRPAFPAPFALKRIQAFISTLAKFIIKQPQSSSYEEVLEVFNKTKIKEIEETNILINLLMNESESNEFVKSSYWDDASGDIIKFNDSSSLSIRRVPVPSRIKRSEADLKKKGKKGKK</sequence>
<evidence type="ECO:0000313" key="2">
    <source>
        <dbReference type="EMBL" id="KAK8877839.1"/>
    </source>
</evidence>
<keyword evidence="3" id="KW-1185">Reference proteome</keyword>
<gene>
    <name evidence="2" type="ORF">M9Y10_004602</name>
</gene>
<protein>
    <recommendedName>
        <fullName evidence="1">cDENN domain-containing protein</fullName>
    </recommendedName>
</protein>
<feature type="domain" description="cDENN" evidence="1">
    <location>
        <begin position="95"/>
        <end position="271"/>
    </location>
</feature>
<dbReference type="InterPro" id="IPR043153">
    <property type="entry name" value="DENN_C"/>
</dbReference>
<comment type="caution">
    <text evidence="2">The sequence shown here is derived from an EMBL/GenBank/DDBJ whole genome shotgun (WGS) entry which is preliminary data.</text>
</comment>
<reference evidence="2 3" key="1">
    <citation type="submission" date="2024-04" db="EMBL/GenBank/DDBJ databases">
        <title>Tritrichomonas musculus Genome.</title>
        <authorList>
            <person name="Alves-Ferreira E."/>
            <person name="Grigg M."/>
            <person name="Lorenzi H."/>
            <person name="Galac M."/>
        </authorList>
    </citation>
    <scope>NUCLEOTIDE SEQUENCE [LARGE SCALE GENOMIC DNA]</scope>
    <source>
        <strain evidence="2 3">EAF2021</strain>
    </source>
</reference>
<dbReference type="SMART" id="SM00799">
    <property type="entry name" value="DENN"/>
    <property type="match status" value="1"/>
</dbReference>
<name>A0ABR2JJA6_9EUKA</name>
<dbReference type="InterPro" id="IPR001194">
    <property type="entry name" value="cDENN_dom"/>
</dbReference>
<organism evidence="2 3">
    <name type="scientific">Tritrichomonas musculus</name>
    <dbReference type="NCBI Taxonomy" id="1915356"/>
    <lineage>
        <taxon>Eukaryota</taxon>
        <taxon>Metamonada</taxon>
        <taxon>Parabasalia</taxon>
        <taxon>Tritrichomonadida</taxon>
        <taxon>Tritrichomonadidae</taxon>
        <taxon>Tritrichomonas</taxon>
    </lineage>
</organism>
<dbReference type="Proteomes" id="UP001470230">
    <property type="component" value="Unassembled WGS sequence"/>
</dbReference>
<evidence type="ECO:0000313" key="3">
    <source>
        <dbReference type="Proteomes" id="UP001470230"/>
    </source>
</evidence>